<keyword evidence="2" id="KW-0472">Membrane</keyword>
<comment type="caution">
    <text evidence="3">The sequence shown here is derived from an EMBL/GenBank/DDBJ whole genome shotgun (WGS) entry which is preliminary data.</text>
</comment>
<evidence type="ECO:0000313" key="4">
    <source>
        <dbReference type="Proteomes" id="UP001597216"/>
    </source>
</evidence>
<dbReference type="Proteomes" id="UP001597216">
    <property type="component" value="Unassembled WGS sequence"/>
</dbReference>
<dbReference type="SUPFAM" id="SSF81324">
    <property type="entry name" value="Voltage-gated potassium channels"/>
    <property type="match status" value="1"/>
</dbReference>
<keyword evidence="2" id="KW-1133">Transmembrane helix</keyword>
<gene>
    <name evidence="3" type="ORF">ACFQ27_07975</name>
</gene>
<keyword evidence="2" id="KW-0812">Transmembrane</keyword>
<evidence type="ECO:0008006" key="5">
    <source>
        <dbReference type="Google" id="ProtNLM"/>
    </source>
</evidence>
<dbReference type="RefSeq" id="WP_374347437.1">
    <property type="nucleotide sequence ID" value="NZ_JBHTLQ010000013.1"/>
</dbReference>
<evidence type="ECO:0000313" key="3">
    <source>
        <dbReference type="EMBL" id="MFD1190513.1"/>
    </source>
</evidence>
<organism evidence="3 4">
    <name type="scientific">Phenylobacterium conjunctum</name>
    <dbReference type="NCBI Taxonomy" id="1298959"/>
    <lineage>
        <taxon>Bacteria</taxon>
        <taxon>Pseudomonadati</taxon>
        <taxon>Pseudomonadota</taxon>
        <taxon>Alphaproteobacteria</taxon>
        <taxon>Caulobacterales</taxon>
        <taxon>Caulobacteraceae</taxon>
        <taxon>Phenylobacterium</taxon>
    </lineage>
</organism>
<dbReference type="EMBL" id="JBHTLQ010000013">
    <property type="protein sequence ID" value="MFD1190513.1"/>
    <property type="molecule type" value="Genomic_DNA"/>
</dbReference>
<proteinExistence type="predicted"/>
<evidence type="ECO:0000256" key="1">
    <source>
        <dbReference type="SAM" id="MobiDB-lite"/>
    </source>
</evidence>
<name>A0ABW3T0H2_9CAUL</name>
<feature type="compositionally biased region" description="Low complexity" evidence="1">
    <location>
        <begin position="153"/>
        <end position="167"/>
    </location>
</feature>
<evidence type="ECO:0000256" key="2">
    <source>
        <dbReference type="SAM" id="Phobius"/>
    </source>
</evidence>
<protein>
    <recommendedName>
        <fullName evidence="5">Ion channel</fullName>
    </recommendedName>
</protein>
<keyword evidence="4" id="KW-1185">Reference proteome</keyword>
<sequence length="179" mass="19737">MDNLIPELMLSTAVVSATVVIHLIGLDILQILTGWHLERFTTWIHLDRMIVPLGIVLGLFVIHGFEIWIYALTYWKMGLLPTLEQSLYFSTSAYSTLGETGAILPIPWRIVGVLEGINGMLLIGWSTAFLFQVLSHLGWEGEEAHPLPKGAIARPSPRSRGSGSASPQGTKDSDTELMQ</sequence>
<feature type="transmembrane region" description="Helical" evidence="2">
    <location>
        <begin position="49"/>
        <end position="75"/>
    </location>
</feature>
<feature type="transmembrane region" description="Helical" evidence="2">
    <location>
        <begin position="12"/>
        <end position="37"/>
    </location>
</feature>
<reference evidence="4" key="1">
    <citation type="journal article" date="2019" name="Int. J. Syst. Evol. Microbiol.">
        <title>The Global Catalogue of Microorganisms (GCM) 10K type strain sequencing project: providing services to taxonomists for standard genome sequencing and annotation.</title>
        <authorList>
            <consortium name="The Broad Institute Genomics Platform"/>
            <consortium name="The Broad Institute Genome Sequencing Center for Infectious Disease"/>
            <person name="Wu L."/>
            <person name="Ma J."/>
        </authorList>
    </citation>
    <scope>NUCLEOTIDE SEQUENCE [LARGE SCALE GENOMIC DNA]</scope>
    <source>
        <strain evidence="4">CCUG 55074</strain>
    </source>
</reference>
<feature type="region of interest" description="Disordered" evidence="1">
    <location>
        <begin position="146"/>
        <end position="179"/>
    </location>
</feature>
<accession>A0ABW3T0H2</accession>